<evidence type="ECO:0000313" key="3">
    <source>
        <dbReference type="Proteomes" id="UP000183952"/>
    </source>
</evidence>
<dbReference type="Proteomes" id="UP000183952">
    <property type="component" value="Unassembled WGS sequence"/>
</dbReference>
<name>A0A1M6SHP3_9CLOT</name>
<keyword evidence="1" id="KW-1133">Transmembrane helix</keyword>
<feature type="transmembrane region" description="Helical" evidence="1">
    <location>
        <begin position="132"/>
        <end position="157"/>
    </location>
</feature>
<feature type="transmembrane region" description="Helical" evidence="1">
    <location>
        <begin position="106"/>
        <end position="125"/>
    </location>
</feature>
<dbReference type="PANTHER" id="PTHR40044">
    <property type="entry name" value="INTEGRAL MEMBRANE PROTEIN-RELATED"/>
    <property type="match status" value="1"/>
</dbReference>
<sequence length="168" mass="18185">MVQRKNISRRIAVIALLASVYAAITAALSFLSYGPVQFRVAEGLTVLPYFSPLAIPALFIGCVLSNIISPMGLPDLIFGSMATLIASIITYFIGKSNIPFKKWLAPLPPVVVNALIIGLMITKLYTENVPLYLNMIYVGVGQLICCYGIGIPLIVLIEKSIAIKNTLK</sequence>
<proteinExistence type="predicted"/>
<dbReference type="OrthoDB" id="9786793at2"/>
<dbReference type="Pfam" id="PF06177">
    <property type="entry name" value="QueT"/>
    <property type="match status" value="1"/>
</dbReference>
<dbReference type="STRING" id="1121331.SAMN02745248_02553"/>
<dbReference type="AlphaFoldDB" id="A0A1M6SHP3"/>
<feature type="transmembrane region" description="Helical" evidence="1">
    <location>
        <begin position="46"/>
        <end position="64"/>
    </location>
</feature>
<dbReference type="InterPro" id="IPR010387">
    <property type="entry name" value="QueT"/>
</dbReference>
<evidence type="ECO:0000313" key="2">
    <source>
        <dbReference type="EMBL" id="SHK44243.1"/>
    </source>
</evidence>
<reference evidence="2 3" key="1">
    <citation type="submission" date="2016-11" db="EMBL/GenBank/DDBJ databases">
        <authorList>
            <person name="Jaros S."/>
            <person name="Januszkiewicz K."/>
            <person name="Wedrychowicz H."/>
        </authorList>
    </citation>
    <scope>NUCLEOTIDE SEQUENCE [LARGE SCALE GENOMIC DNA]</scope>
    <source>
        <strain evidence="2 3">DSM 3090</strain>
    </source>
</reference>
<protein>
    <submittedName>
        <fullName evidence="2">Uncharacterized membrane protein</fullName>
    </submittedName>
</protein>
<gene>
    <name evidence="2" type="ORF">SAMN02745248_02553</name>
</gene>
<organism evidence="2 3">
    <name type="scientific">Hathewaya proteolytica DSM 3090</name>
    <dbReference type="NCBI Taxonomy" id="1121331"/>
    <lineage>
        <taxon>Bacteria</taxon>
        <taxon>Bacillati</taxon>
        <taxon>Bacillota</taxon>
        <taxon>Clostridia</taxon>
        <taxon>Eubacteriales</taxon>
        <taxon>Clostridiaceae</taxon>
        <taxon>Hathewaya</taxon>
    </lineage>
</organism>
<evidence type="ECO:0000256" key="1">
    <source>
        <dbReference type="SAM" id="Phobius"/>
    </source>
</evidence>
<keyword evidence="1" id="KW-0472">Membrane</keyword>
<keyword evidence="1" id="KW-0812">Transmembrane</keyword>
<dbReference type="PANTHER" id="PTHR40044:SF1">
    <property type="entry name" value="INTEGRAL MEMBRANE PROTEIN"/>
    <property type="match status" value="1"/>
</dbReference>
<accession>A0A1M6SHP3</accession>
<dbReference type="PIRSF" id="PIRSF031501">
    <property type="entry name" value="QueT"/>
    <property type="match status" value="1"/>
</dbReference>
<keyword evidence="3" id="KW-1185">Reference proteome</keyword>
<feature type="transmembrane region" description="Helical" evidence="1">
    <location>
        <begin position="76"/>
        <end position="94"/>
    </location>
</feature>
<feature type="transmembrane region" description="Helical" evidence="1">
    <location>
        <begin position="12"/>
        <end position="34"/>
    </location>
</feature>
<dbReference type="RefSeq" id="WP_072904445.1">
    <property type="nucleotide sequence ID" value="NZ_FRAD01000028.1"/>
</dbReference>
<dbReference type="EMBL" id="FRAD01000028">
    <property type="protein sequence ID" value="SHK44243.1"/>
    <property type="molecule type" value="Genomic_DNA"/>
</dbReference>